<dbReference type="InterPro" id="IPR006076">
    <property type="entry name" value="FAD-dep_OxRdtase"/>
</dbReference>
<keyword evidence="5" id="KW-0274">FAD</keyword>
<feature type="domain" description="Alpha-glycerophosphate oxidase C-terminal" evidence="9">
    <location>
        <begin position="466"/>
        <end position="585"/>
    </location>
</feature>
<dbReference type="GO" id="GO:0006072">
    <property type="term" value="P:glycerol-3-phosphate metabolic process"/>
    <property type="evidence" value="ECO:0007669"/>
    <property type="project" value="UniProtKB-UniRule"/>
</dbReference>
<evidence type="ECO:0000256" key="2">
    <source>
        <dbReference type="ARBA" id="ARBA00007330"/>
    </source>
</evidence>
<protein>
    <recommendedName>
        <fullName evidence="3 7">Glycerol-3-phosphate dehydrogenase</fullName>
        <ecNumber evidence="3 7">1.1.5.3</ecNumber>
    </recommendedName>
</protein>
<dbReference type="EC" id="1.1.5.3" evidence="3 7"/>
<evidence type="ECO:0000256" key="6">
    <source>
        <dbReference type="ARBA" id="ARBA00023002"/>
    </source>
</evidence>
<comment type="caution">
    <text evidence="10">The sequence shown here is derived from an EMBL/GenBank/DDBJ whole genome shotgun (WGS) entry which is preliminary data.</text>
</comment>
<gene>
    <name evidence="10" type="ORF">Tco025E_06296</name>
</gene>
<evidence type="ECO:0000259" key="8">
    <source>
        <dbReference type="Pfam" id="PF01266"/>
    </source>
</evidence>
<keyword evidence="6 7" id="KW-0560">Oxidoreductase</keyword>
<dbReference type="GeneID" id="40319907"/>
<comment type="catalytic activity">
    <reaction evidence="7">
        <text>a quinone + sn-glycerol 3-phosphate = dihydroxyacetone phosphate + a quinol</text>
        <dbReference type="Rhea" id="RHEA:18977"/>
        <dbReference type="ChEBI" id="CHEBI:24646"/>
        <dbReference type="ChEBI" id="CHEBI:57597"/>
        <dbReference type="ChEBI" id="CHEBI:57642"/>
        <dbReference type="ChEBI" id="CHEBI:132124"/>
        <dbReference type="EC" id="1.1.5.3"/>
    </reaction>
</comment>
<dbReference type="OrthoDB" id="264015at2759"/>
<dbReference type="InterPro" id="IPR000447">
    <property type="entry name" value="G3P_DH_FAD-dep"/>
</dbReference>
<evidence type="ECO:0000256" key="4">
    <source>
        <dbReference type="ARBA" id="ARBA00022630"/>
    </source>
</evidence>
<feature type="domain" description="FAD dependent oxidoreductase" evidence="8">
    <location>
        <begin position="68"/>
        <end position="407"/>
    </location>
</feature>
<dbReference type="GO" id="GO:0004368">
    <property type="term" value="F:glycerol-3-phosphate dehydrogenase (quinone) activity"/>
    <property type="evidence" value="ECO:0007669"/>
    <property type="project" value="UniProtKB-EC"/>
</dbReference>
<dbReference type="SUPFAM" id="SSF51905">
    <property type="entry name" value="FAD/NAD(P)-binding domain"/>
    <property type="match status" value="1"/>
</dbReference>
<dbReference type="PROSITE" id="PS00978">
    <property type="entry name" value="FAD_G3PDH_2"/>
    <property type="match status" value="1"/>
</dbReference>
<evidence type="ECO:0000256" key="7">
    <source>
        <dbReference type="RuleBase" id="RU361217"/>
    </source>
</evidence>
<evidence type="ECO:0000313" key="10">
    <source>
        <dbReference type="EMBL" id="RNF13106.1"/>
    </source>
</evidence>
<dbReference type="AlphaFoldDB" id="A0A3S5ISS6"/>
<dbReference type="Pfam" id="PF01266">
    <property type="entry name" value="DAO"/>
    <property type="match status" value="1"/>
</dbReference>
<dbReference type="InterPro" id="IPR036188">
    <property type="entry name" value="FAD/NAD-bd_sf"/>
</dbReference>
<evidence type="ECO:0000256" key="5">
    <source>
        <dbReference type="ARBA" id="ARBA00022827"/>
    </source>
</evidence>
<dbReference type="EMBL" id="MKKU01000422">
    <property type="protein sequence ID" value="RNF13106.1"/>
    <property type="molecule type" value="Genomic_DNA"/>
</dbReference>
<dbReference type="Proteomes" id="UP000284403">
    <property type="component" value="Unassembled WGS sequence"/>
</dbReference>
<organism evidence="10 11">
    <name type="scientific">Trypanosoma conorhini</name>
    <dbReference type="NCBI Taxonomy" id="83891"/>
    <lineage>
        <taxon>Eukaryota</taxon>
        <taxon>Discoba</taxon>
        <taxon>Euglenozoa</taxon>
        <taxon>Kinetoplastea</taxon>
        <taxon>Metakinetoplastina</taxon>
        <taxon>Trypanosomatida</taxon>
        <taxon>Trypanosomatidae</taxon>
        <taxon>Trypanosoma</taxon>
    </lineage>
</organism>
<proteinExistence type="inferred from homology"/>
<sequence length="603" mass="66807">MASAAKKCIGAATAAVAGLIGFSYTNPSWTQRKFDSSKTVPLVCPENPSRDECLTRFQAFASPETPMDVLIVGGGSVGAGSALDAVTRGLSVGLVEMNDYASGTSSRSTKLIHGGIRYLEKAVFHLDVQQLKLVAEALQERTIMIHQAPHLCHDIPTIIPCYDPIDIVKFWCGAKLYDLIAMWERGTLKYSGFLTPYDTLKRFPQLRYTNKHGELLYGSVQYYDGQMDDARVCLSAALTAASYGAATVNYAKVEKMELVQNSSGERVVKSLVTDRVNQRKFTVYSRTILNACGPFSGEVQKLMADKSKLRIVPSSGTHIVVEPRYCPREGAMVFPSSDGRVVFGTSWLGGCLVGTTDNKCEVTEDVRPPEADVRFLLDSMEEYVGKVPREAVLSAWCGIRPLAVAEGASESSTQNIVREHMVSVDEEHQMLSVTGGKWTTYRKIAQDAVDELRDKLLKNRASFRPCVTGELQLVGAHNLASVPAAAPSDIPEDVHSHWKRQYGDRYYILLDMVRRNPAALQRLHPKEPIVEAEVTYAAQREHCEHVQDFIARRTRLSFLNVERAKAIIPEVTRVMAETKRWGRSKKNEEQTNAFASLNSFLAS</sequence>
<comment type="cofactor">
    <cofactor evidence="1 7">
        <name>FAD</name>
        <dbReference type="ChEBI" id="CHEBI:57692"/>
    </cofactor>
</comment>
<keyword evidence="11" id="KW-1185">Reference proteome</keyword>
<accession>A0A3S5ISS6</accession>
<evidence type="ECO:0000259" key="9">
    <source>
        <dbReference type="Pfam" id="PF16901"/>
    </source>
</evidence>
<dbReference type="GO" id="GO:0005739">
    <property type="term" value="C:mitochondrion"/>
    <property type="evidence" value="ECO:0007669"/>
    <property type="project" value="TreeGrafter"/>
</dbReference>
<comment type="similarity">
    <text evidence="2 7">Belongs to the FAD-dependent glycerol-3-phosphate dehydrogenase family.</text>
</comment>
<evidence type="ECO:0000256" key="1">
    <source>
        <dbReference type="ARBA" id="ARBA00001974"/>
    </source>
</evidence>
<dbReference type="PANTHER" id="PTHR11985">
    <property type="entry name" value="GLYCEROL-3-PHOSPHATE DEHYDROGENASE"/>
    <property type="match status" value="1"/>
</dbReference>
<evidence type="ECO:0000313" key="11">
    <source>
        <dbReference type="Proteomes" id="UP000284403"/>
    </source>
</evidence>
<dbReference type="Gene3D" id="1.10.8.870">
    <property type="entry name" value="Alpha-glycerophosphate oxidase, cap domain"/>
    <property type="match status" value="1"/>
</dbReference>
<dbReference type="InterPro" id="IPR038299">
    <property type="entry name" value="DAO_C_sf"/>
</dbReference>
<name>A0A3S5ISS6_9TRYP</name>
<dbReference type="PRINTS" id="PR01001">
    <property type="entry name" value="FADG3PDH"/>
</dbReference>
<reference evidence="10 11" key="1">
    <citation type="journal article" date="2018" name="BMC Genomics">
        <title>Genomic comparison of Trypanosoma conorhini and Trypanosoma rangeli to Trypanosoma cruzi strains of high and low virulence.</title>
        <authorList>
            <person name="Bradwell K.R."/>
            <person name="Koparde V.N."/>
            <person name="Matveyev A.V."/>
            <person name="Serrano M.G."/>
            <person name="Alves J.M."/>
            <person name="Parikh H."/>
            <person name="Huang B."/>
            <person name="Lee V."/>
            <person name="Espinosa-Alvarez O."/>
            <person name="Ortiz P.A."/>
            <person name="Costa-Martins A.G."/>
            <person name="Teixeira M.M."/>
            <person name="Buck G.A."/>
        </authorList>
    </citation>
    <scope>NUCLEOTIDE SEQUENCE [LARGE SCALE GENOMIC DNA]</scope>
    <source>
        <strain evidence="10 11">025E</strain>
    </source>
</reference>
<dbReference type="PANTHER" id="PTHR11985:SF15">
    <property type="entry name" value="GLYCEROL-3-PHOSPHATE DEHYDROGENASE, MITOCHONDRIAL"/>
    <property type="match status" value="1"/>
</dbReference>
<keyword evidence="4 7" id="KW-0285">Flavoprotein</keyword>
<evidence type="ECO:0000256" key="3">
    <source>
        <dbReference type="ARBA" id="ARBA00013029"/>
    </source>
</evidence>
<dbReference type="Gene3D" id="3.50.50.60">
    <property type="entry name" value="FAD/NAD(P)-binding domain"/>
    <property type="match status" value="1"/>
</dbReference>
<dbReference type="RefSeq" id="XP_029226691.1">
    <property type="nucleotide sequence ID" value="XM_029373176.1"/>
</dbReference>
<dbReference type="Pfam" id="PF16901">
    <property type="entry name" value="DAO_C"/>
    <property type="match status" value="1"/>
</dbReference>
<dbReference type="Gene3D" id="3.30.9.10">
    <property type="entry name" value="D-Amino Acid Oxidase, subunit A, domain 2"/>
    <property type="match status" value="1"/>
</dbReference>
<dbReference type="InterPro" id="IPR031656">
    <property type="entry name" value="DAO_C"/>
</dbReference>
<dbReference type="PROSITE" id="PS00977">
    <property type="entry name" value="FAD_G3PDH_1"/>
    <property type="match status" value="1"/>
</dbReference>